<keyword evidence="2" id="KW-1185">Reference proteome</keyword>
<dbReference type="Proteomes" id="UP001472677">
    <property type="component" value="Unassembled WGS sequence"/>
</dbReference>
<accession>A0ABR2CSP0</accession>
<sequence>MCENYIAMDDFLSKKKRHESVFHEVATNNIEKLNVDHSMTATDPIATTSSTTSKNQLLDFAQNDLTNDSIVDVSQQHSSGCVVLSKLIF</sequence>
<proteinExistence type="predicted"/>
<comment type="caution">
    <text evidence="1">The sequence shown here is derived from an EMBL/GenBank/DDBJ whole genome shotgun (WGS) entry which is preliminary data.</text>
</comment>
<organism evidence="1 2">
    <name type="scientific">Hibiscus sabdariffa</name>
    <name type="common">roselle</name>
    <dbReference type="NCBI Taxonomy" id="183260"/>
    <lineage>
        <taxon>Eukaryota</taxon>
        <taxon>Viridiplantae</taxon>
        <taxon>Streptophyta</taxon>
        <taxon>Embryophyta</taxon>
        <taxon>Tracheophyta</taxon>
        <taxon>Spermatophyta</taxon>
        <taxon>Magnoliopsida</taxon>
        <taxon>eudicotyledons</taxon>
        <taxon>Gunneridae</taxon>
        <taxon>Pentapetalae</taxon>
        <taxon>rosids</taxon>
        <taxon>malvids</taxon>
        <taxon>Malvales</taxon>
        <taxon>Malvaceae</taxon>
        <taxon>Malvoideae</taxon>
        <taxon>Hibiscus</taxon>
    </lineage>
</organism>
<evidence type="ECO:0000313" key="2">
    <source>
        <dbReference type="Proteomes" id="UP001472677"/>
    </source>
</evidence>
<name>A0ABR2CSP0_9ROSI</name>
<evidence type="ECO:0000313" key="1">
    <source>
        <dbReference type="EMBL" id="KAK8521928.1"/>
    </source>
</evidence>
<reference evidence="1 2" key="1">
    <citation type="journal article" date="2024" name="G3 (Bethesda)">
        <title>Genome assembly of Hibiscus sabdariffa L. provides insights into metabolisms of medicinal natural products.</title>
        <authorList>
            <person name="Kim T."/>
        </authorList>
    </citation>
    <scope>NUCLEOTIDE SEQUENCE [LARGE SCALE GENOMIC DNA]</scope>
    <source>
        <strain evidence="1">TK-2024</strain>
        <tissue evidence="1">Old leaves</tissue>
    </source>
</reference>
<protein>
    <submittedName>
        <fullName evidence="1">Uncharacterized protein</fullName>
    </submittedName>
</protein>
<gene>
    <name evidence="1" type="ORF">V6N12_066500</name>
</gene>
<dbReference type="EMBL" id="JBBPBM010000046">
    <property type="protein sequence ID" value="KAK8521928.1"/>
    <property type="molecule type" value="Genomic_DNA"/>
</dbReference>